<gene>
    <name evidence="2" type="ORF">AFUS01_LOCUS31700</name>
</gene>
<feature type="non-terminal residue" evidence="2">
    <location>
        <position position="255"/>
    </location>
</feature>
<organism evidence="2 3">
    <name type="scientific">Allacma fusca</name>
    <dbReference type="NCBI Taxonomy" id="39272"/>
    <lineage>
        <taxon>Eukaryota</taxon>
        <taxon>Metazoa</taxon>
        <taxon>Ecdysozoa</taxon>
        <taxon>Arthropoda</taxon>
        <taxon>Hexapoda</taxon>
        <taxon>Collembola</taxon>
        <taxon>Symphypleona</taxon>
        <taxon>Sminthuridae</taxon>
        <taxon>Allacma</taxon>
    </lineage>
</organism>
<dbReference type="EMBL" id="CAJVCH010507544">
    <property type="protein sequence ID" value="CAG7821357.1"/>
    <property type="molecule type" value="Genomic_DNA"/>
</dbReference>
<evidence type="ECO:0000313" key="2">
    <source>
        <dbReference type="EMBL" id="CAG7821357.1"/>
    </source>
</evidence>
<feature type="region of interest" description="Disordered" evidence="1">
    <location>
        <begin position="206"/>
        <end position="234"/>
    </location>
</feature>
<dbReference type="AlphaFoldDB" id="A0A8J2KWZ9"/>
<keyword evidence="3" id="KW-1185">Reference proteome</keyword>
<dbReference type="Proteomes" id="UP000708208">
    <property type="component" value="Unassembled WGS sequence"/>
</dbReference>
<sequence length="255" mass="27927">MEIDSVCGDSFEFNSPCLGDSAGKIENVEEDERIIIDDSEETPLGRSSIDGNAPPKTHPEEQVYGGNLNSGTTTKSIIIPDKSYNLPSLDEQLSQVTGADSMSQRNLDGTYAEEPTEEEEEPPKMLSPKQESVLIKKELLENINDEDSMETDPFLHPNLELPMDVDEDDEKDMKPIVFPQTTDEASELSFVPSDIPEDHQQPFLVDSMTSENGLMDSSGELESSSQQPGSPSIKVDMKKMENLEKVAAGLLASAA</sequence>
<feature type="compositionally biased region" description="Polar residues" evidence="1">
    <location>
        <begin position="91"/>
        <end position="107"/>
    </location>
</feature>
<accession>A0A8J2KWZ9</accession>
<feature type="region of interest" description="Disordered" evidence="1">
    <location>
        <begin position="36"/>
        <end position="75"/>
    </location>
</feature>
<evidence type="ECO:0000256" key="1">
    <source>
        <dbReference type="SAM" id="MobiDB-lite"/>
    </source>
</evidence>
<proteinExistence type="predicted"/>
<feature type="region of interest" description="Disordered" evidence="1">
    <location>
        <begin position="89"/>
        <end position="130"/>
    </location>
</feature>
<reference evidence="2" key="1">
    <citation type="submission" date="2021-06" db="EMBL/GenBank/DDBJ databases">
        <authorList>
            <person name="Hodson N. C."/>
            <person name="Mongue J. A."/>
            <person name="Jaron S. K."/>
        </authorList>
    </citation>
    <scope>NUCLEOTIDE SEQUENCE</scope>
</reference>
<feature type="compositionally biased region" description="Polar residues" evidence="1">
    <location>
        <begin position="220"/>
        <end position="230"/>
    </location>
</feature>
<protein>
    <submittedName>
        <fullName evidence="2">Uncharacterized protein</fullName>
    </submittedName>
</protein>
<comment type="caution">
    <text evidence="2">The sequence shown here is derived from an EMBL/GenBank/DDBJ whole genome shotgun (WGS) entry which is preliminary data.</text>
</comment>
<evidence type="ECO:0000313" key="3">
    <source>
        <dbReference type="Proteomes" id="UP000708208"/>
    </source>
</evidence>
<name>A0A8J2KWZ9_9HEXA</name>
<feature type="region of interest" description="Disordered" evidence="1">
    <location>
        <begin position="142"/>
        <end position="166"/>
    </location>
</feature>